<comment type="caution">
    <text evidence="11">The sequence shown here is derived from an EMBL/GenBank/DDBJ whole genome shotgun (WGS) entry which is preliminary data.</text>
</comment>
<keyword evidence="2" id="KW-0813">Transport</keyword>
<evidence type="ECO:0000256" key="6">
    <source>
        <dbReference type="ARBA" id="ARBA00022989"/>
    </source>
</evidence>
<dbReference type="SUPFAM" id="SSF90123">
    <property type="entry name" value="ABC transporter transmembrane region"/>
    <property type="match status" value="1"/>
</dbReference>
<keyword evidence="5 11" id="KW-0067">ATP-binding</keyword>
<gene>
    <name evidence="11" type="ORF">SACS_1677</name>
</gene>
<dbReference type="Pfam" id="PF00664">
    <property type="entry name" value="ABC_membrane"/>
    <property type="match status" value="1"/>
</dbReference>
<organism evidence="11 12">
    <name type="scientific">Parasaccharibacter apium</name>
    <dbReference type="NCBI Taxonomy" id="1510841"/>
    <lineage>
        <taxon>Bacteria</taxon>
        <taxon>Pseudomonadati</taxon>
        <taxon>Pseudomonadota</taxon>
        <taxon>Alphaproteobacteria</taxon>
        <taxon>Acetobacterales</taxon>
        <taxon>Acetobacteraceae</taxon>
        <taxon>Parasaccharibacter</taxon>
    </lineage>
</organism>
<dbReference type="Proteomes" id="UP000027590">
    <property type="component" value="Unassembled WGS sequence"/>
</dbReference>
<dbReference type="PANTHER" id="PTHR24221">
    <property type="entry name" value="ATP-BINDING CASSETTE SUB-FAMILY B"/>
    <property type="match status" value="1"/>
</dbReference>
<evidence type="ECO:0000256" key="2">
    <source>
        <dbReference type="ARBA" id="ARBA00022448"/>
    </source>
</evidence>
<evidence type="ECO:0000256" key="4">
    <source>
        <dbReference type="ARBA" id="ARBA00022741"/>
    </source>
</evidence>
<dbReference type="EMBL" id="CBLY010000006">
    <property type="protein sequence ID" value="CDG34415.1"/>
    <property type="molecule type" value="Genomic_DNA"/>
</dbReference>
<proteinExistence type="predicted"/>
<dbReference type="PANTHER" id="PTHR24221:SF654">
    <property type="entry name" value="ATP-BINDING CASSETTE SUB-FAMILY B MEMBER 6"/>
    <property type="match status" value="1"/>
</dbReference>
<evidence type="ECO:0000259" key="9">
    <source>
        <dbReference type="PROSITE" id="PS50893"/>
    </source>
</evidence>
<keyword evidence="4" id="KW-0547">Nucleotide-binding</keyword>
<keyword evidence="6 8" id="KW-1133">Transmembrane helix</keyword>
<dbReference type="GO" id="GO:0016887">
    <property type="term" value="F:ATP hydrolysis activity"/>
    <property type="evidence" value="ECO:0007669"/>
    <property type="project" value="InterPro"/>
</dbReference>
<dbReference type="GO" id="GO:0005524">
    <property type="term" value="F:ATP binding"/>
    <property type="evidence" value="ECO:0007669"/>
    <property type="project" value="UniProtKB-KW"/>
</dbReference>
<dbReference type="InterPro" id="IPR003439">
    <property type="entry name" value="ABC_transporter-like_ATP-bd"/>
</dbReference>
<dbReference type="PROSITE" id="PS50929">
    <property type="entry name" value="ABC_TM1F"/>
    <property type="match status" value="1"/>
</dbReference>
<dbReference type="InterPro" id="IPR011527">
    <property type="entry name" value="ABC1_TM_dom"/>
</dbReference>
<evidence type="ECO:0000256" key="8">
    <source>
        <dbReference type="SAM" id="Phobius"/>
    </source>
</evidence>
<dbReference type="GO" id="GO:0005886">
    <property type="term" value="C:plasma membrane"/>
    <property type="evidence" value="ECO:0007669"/>
    <property type="project" value="UniProtKB-SubCell"/>
</dbReference>
<feature type="transmembrane region" description="Helical" evidence="8">
    <location>
        <begin position="85"/>
        <end position="106"/>
    </location>
</feature>
<evidence type="ECO:0000256" key="5">
    <source>
        <dbReference type="ARBA" id="ARBA00022840"/>
    </source>
</evidence>
<dbReference type="Gene3D" id="3.40.50.300">
    <property type="entry name" value="P-loop containing nucleotide triphosphate hydrolases"/>
    <property type="match status" value="1"/>
</dbReference>
<reference evidence="11 12" key="2">
    <citation type="journal article" date="2014" name="PLoS ONE">
        <title>Evolution of mitochondria reconstructed from the energy metabolism of living bacteria.</title>
        <authorList>
            <person name="Degli Esposti M."/>
            <person name="Chouaia B."/>
            <person name="Comandatore F."/>
            <person name="Crotti E."/>
            <person name="Sassera D."/>
            <person name="Lievens P.M."/>
            <person name="Daffonchio D."/>
            <person name="Bandi C."/>
        </authorList>
    </citation>
    <scope>NUCLEOTIDE SEQUENCE [LARGE SCALE GENOMIC DNA]</scope>
    <source>
        <strain evidence="12">AM169</strain>
    </source>
</reference>
<feature type="transmembrane region" description="Helical" evidence="8">
    <location>
        <begin position="193"/>
        <end position="212"/>
    </location>
</feature>
<dbReference type="PROSITE" id="PS00211">
    <property type="entry name" value="ABC_TRANSPORTER_1"/>
    <property type="match status" value="1"/>
</dbReference>
<dbReference type="SUPFAM" id="SSF52540">
    <property type="entry name" value="P-loop containing nucleoside triphosphate hydrolases"/>
    <property type="match status" value="1"/>
</dbReference>
<dbReference type="GO" id="GO:0140359">
    <property type="term" value="F:ABC-type transporter activity"/>
    <property type="evidence" value="ECO:0007669"/>
    <property type="project" value="InterPro"/>
</dbReference>
<protein>
    <submittedName>
        <fullName evidence="11">Transport ATP-binding protein CydCD</fullName>
    </submittedName>
</protein>
<feature type="domain" description="ABC transporter" evidence="9">
    <location>
        <begin position="370"/>
        <end position="605"/>
    </location>
</feature>
<dbReference type="InterPro" id="IPR039421">
    <property type="entry name" value="Type_1_exporter"/>
</dbReference>
<accession>A0A7U7J1B4</accession>
<dbReference type="GO" id="GO:0034040">
    <property type="term" value="F:ATPase-coupled lipid transmembrane transporter activity"/>
    <property type="evidence" value="ECO:0007669"/>
    <property type="project" value="TreeGrafter"/>
</dbReference>
<dbReference type="InterPro" id="IPR017871">
    <property type="entry name" value="ABC_transporter-like_CS"/>
</dbReference>
<evidence type="ECO:0000259" key="10">
    <source>
        <dbReference type="PROSITE" id="PS50929"/>
    </source>
</evidence>
<dbReference type="InterPro" id="IPR027417">
    <property type="entry name" value="P-loop_NTPase"/>
</dbReference>
<name>A0A7U7J1B4_9PROT</name>
<reference evidence="11 12" key="1">
    <citation type="journal article" date="2014" name="Genome Biol. Evol.">
        <title>Acetic acid bacteria genomes reveal functional traits for adaptation to life in insect guts.</title>
        <authorList>
            <person name="Chouaia B."/>
            <person name="Gaiarsa S."/>
            <person name="Crotti E."/>
            <person name="Comandatore F."/>
            <person name="Degli Esposti M."/>
            <person name="Ricci I."/>
            <person name="Alma A."/>
            <person name="Favia G."/>
            <person name="Bandi C."/>
            <person name="Daffonchio D."/>
        </authorList>
    </citation>
    <scope>NUCLEOTIDE SEQUENCE [LARGE SCALE GENOMIC DNA]</scope>
    <source>
        <strain evidence="12">AM169</strain>
    </source>
</reference>
<evidence type="ECO:0000256" key="3">
    <source>
        <dbReference type="ARBA" id="ARBA00022692"/>
    </source>
</evidence>
<evidence type="ECO:0000313" key="12">
    <source>
        <dbReference type="Proteomes" id="UP000027590"/>
    </source>
</evidence>
<feature type="domain" description="ABC transmembrane type-1" evidence="10">
    <location>
        <begin position="42"/>
        <end position="336"/>
    </location>
</feature>
<keyword evidence="7 8" id="KW-0472">Membrane</keyword>
<evidence type="ECO:0000256" key="1">
    <source>
        <dbReference type="ARBA" id="ARBA00004651"/>
    </source>
</evidence>
<dbReference type="FunFam" id="3.40.50.300:FF:000287">
    <property type="entry name" value="Multidrug ABC transporter ATP-binding protein"/>
    <property type="match status" value="1"/>
</dbReference>
<comment type="subcellular location">
    <subcellularLocation>
        <location evidence="1">Cell membrane</location>
        <topology evidence="1">Multi-pass membrane protein</topology>
    </subcellularLocation>
</comment>
<evidence type="ECO:0000256" key="7">
    <source>
        <dbReference type="ARBA" id="ARBA00023136"/>
    </source>
</evidence>
<dbReference type="PROSITE" id="PS50893">
    <property type="entry name" value="ABC_TRANSPORTER_2"/>
    <property type="match status" value="1"/>
</dbReference>
<dbReference type="SMART" id="SM00382">
    <property type="entry name" value="AAA"/>
    <property type="match status" value="1"/>
</dbReference>
<dbReference type="AlphaFoldDB" id="A0A7U7J1B4"/>
<dbReference type="InterPro" id="IPR036640">
    <property type="entry name" value="ABC1_TM_sf"/>
</dbReference>
<keyword evidence="3 8" id="KW-0812">Transmembrane</keyword>
<dbReference type="Pfam" id="PF00005">
    <property type="entry name" value="ABC_tran"/>
    <property type="match status" value="1"/>
</dbReference>
<dbReference type="InterPro" id="IPR003593">
    <property type="entry name" value="AAA+_ATPase"/>
</dbReference>
<sequence>MKEEKADVAENGDGRDSMKKLSFGAILAFVVKRWLGQPAMLAWTLGGVALATVADICTPLLAGRLVGDISTTTSASSAAGGREALLHDALLMVSGLLVLGLVGVMGRRSSYLGISKLSLAVMRRVLDDAFARVQRFSSDWHANNFAGSTVRRITRGIWAIDTLDDTLLLLITPEVLVLLGTTLVLLVRAPLMGLVLAVMVGLFACMSIWLALRYVAPTARISNACDSRMGAVLGDAITCNAVVKSFGAEEREERQLHAVARTWADKTYYSWYRGTNSANFQASYTLLMRVVMIGLAVLLWWRGMAGPGDVAYVLTMMFLIQGYLRDLGQQVSQVQRSVNEMEELVGLFSSEPAIRDIPGAIPLEVTAGEIVLLDVSFRYPSQEKPIYQGLSLRIAPGSRVALVGASGSGKTTLTRLLQRLYDVDDGNILIDGQDIAYVTQQSLRRQIALVPQEPMLFHRTLAENIAYGRPDATREEIEQAARLANADGFITRLAEGYETLVGERGVKLSGGERQRVAIARAFLVDAPIVIFDEATASLDSESEMLVQEAMTRLMETRTVLVVAHRLATVRDLDRILVFHQGQIVEDGTHESLMALKDGAYRRLVSLQSLDAASP</sequence>
<evidence type="ECO:0000313" key="11">
    <source>
        <dbReference type="EMBL" id="CDG34415.1"/>
    </source>
</evidence>
<feature type="transmembrane region" description="Helical" evidence="8">
    <location>
        <begin position="167"/>
        <end position="187"/>
    </location>
</feature>
<dbReference type="Gene3D" id="1.20.1560.10">
    <property type="entry name" value="ABC transporter type 1, transmembrane domain"/>
    <property type="match status" value="1"/>
</dbReference>